<dbReference type="Proteomes" id="UP001420932">
    <property type="component" value="Unassembled WGS sequence"/>
</dbReference>
<keyword evidence="4" id="KW-1185">Reference proteome</keyword>
<name>A0AAP0HLP1_9MAGN</name>
<feature type="chain" id="PRO_5043015738" description="Cathepsin propeptide inhibitor domain-containing protein" evidence="1">
    <location>
        <begin position="28"/>
        <end position="150"/>
    </location>
</feature>
<dbReference type="AlphaFoldDB" id="A0AAP0HLP1"/>
<protein>
    <recommendedName>
        <fullName evidence="2">Cathepsin propeptide inhibitor domain-containing protein</fullName>
    </recommendedName>
</protein>
<dbReference type="Pfam" id="PF08246">
    <property type="entry name" value="Inhibitor_I29"/>
    <property type="match status" value="1"/>
</dbReference>
<feature type="signal peptide" evidence="1">
    <location>
        <begin position="1"/>
        <end position="27"/>
    </location>
</feature>
<evidence type="ECO:0000313" key="4">
    <source>
        <dbReference type="Proteomes" id="UP001420932"/>
    </source>
</evidence>
<organism evidence="3 4">
    <name type="scientific">Stephania yunnanensis</name>
    <dbReference type="NCBI Taxonomy" id="152371"/>
    <lineage>
        <taxon>Eukaryota</taxon>
        <taxon>Viridiplantae</taxon>
        <taxon>Streptophyta</taxon>
        <taxon>Embryophyta</taxon>
        <taxon>Tracheophyta</taxon>
        <taxon>Spermatophyta</taxon>
        <taxon>Magnoliopsida</taxon>
        <taxon>Ranunculales</taxon>
        <taxon>Menispermaceae</taxon>
        <taxon>Menispermoideae</taxon>
        <taxon>Cissampelideae</taxon>
        <taxon>Stephania</taxon>
    </lineage>
</organism>
<sequence>MAPPTLSKITLLSLSLSLSLLVCSALASHFSIVGYSPEDLTSIDKLINLFESWMAKHGKSYESIEEKLHGFEVFKDNLEHIDETDKKVSSYWLGLNEFADLSHEEFKERYLGLTADLSNKRDRRHSRSQRVQVREMLKCPSQWIGEKKVL</sequence>
<dbReference type="SUPFAM" id="SSF54001">
    <property type="entry name" value="Cysteine proteinases"/>
    <property type="match status" value="1"/>
</dbReference>
<dbReference type="Gene3D" id="1.10.287.2250">
    <property type="match status" value="1"/>
</dbReference>
<dbReference type="EMBL" id="JBBNAF010000013">
    <property type="protein sequence ID" value="KAK9087390.1"/>
    <property type="molecule type" value="Genomic_DNA"/>
</dbReference>
<keyword evidence="1" id="KW-0732">Signal</keyword>
<dbReference type="InterPro" id="IPR013201">
    <property type="entry name" value="Prot_inhib_I29"/>
</dbReference>
<accession>A0AAP0HLP1</accession>
<comment type="caution">
    <text evidence="3">The sequence shown here is derived from an EMBL/GenBank/DDBJ whole genome shotgun (WGS) entry which is preliminary data.</text>
</comment>
<gene>
    <name evidence="3" type="ORF">Syun_029784</name>
</gene>
<evidence type="ECO:0000259" key="2">
    <source>
        <dbReference type="SMART" id="SM00848"/>
    </source>
</evidence>
<proteinExistence type="predicted"/>
<evidence type="ECO:0000313" key="3">
    <source>
        <dbReference type="EMBL" id="KAK9087390.1"/>
    </source>
</evidence>
<evidence type="ECO:0000256" key="1">
    <source>
        <dbReference type="SAM" id="SignalP"/>
    </source>
</evidence>
<feature type="domain" description="Cathepsin propeptide inhibitor" evidence="2">
    <location>
        <begin position="50"/>
        <end position="106"/>
    </location>
</feature>
<reference evidence="3 4" key="1">
    <citation type="submission" date="2024-01" db="EMBL/GenBank/DDBJ databases">
        <title>Genome assemblies of Stephania.</title>
        <authorList>
            <person name="Yang L."/>
        </authorList>
    </citation>
    <scope>NUCLEOTIDE SEQUENCE [LARGE SCALE GENOMIC DNA]</scope>
    <source>
        <strain evidence="3">YNDBR</strain>
        <tissue evidence="3">Leaf</tissue>
    </source>
</reference>
<dbReference type="SMART" id="SM00848">
    <property type="entry name" value="Inhibitor_I29"/>
    <property type="match status" value="1"/>
</dbReference>
<dbReference type="InterPro" id="IPR038765">
    <property type="entry name" value="Papain-like_cys_pep_sf"/>
</dbReference>